<protein>
    <submittedName>
        <fullName evidence="1">HicA</fullName>
    </submittedName>
</protein>
<accession>A0A2D3T1L4</accession>
<gene>
    <name evidence="1" type="ORF">BJP41_04205</name>
</gene>
<evidence type="ECO:0000313" key="1">
    <source>
        <dbReference type="EMBL" id="ATW29680.1"/>
    </source>
</evidence>
<dbReference type="AlphaFoldDB" id="A0A2D3T1L4"/>
<dbReference type="EMBL" id="CP017606">
    <property type="protein sequence ID" value="ATW29680.1"/>
    <property type="molecule type" value="Genomic_DNA"/>
</dbReference>
<name>A0A2D3T1L4_9ENTR</name>
<sequence length="95" mass="10706">MFARPVSGSIKWSDIEFLFIALGAEIHEREGSRISILLKRKKIFLRLHPRPTTDKGAVNSIRIWLDSLNFRGKLTARLTPDQHQALAVTALSEGP</sequence>
<reference evidence="2" key="1">
    <citation type="submission" date="2016-10" db="EMBL/GenBank/DDBJ databases">
        <authorList>
            <person name="Chevignon G."/>
        </authorList>
    </citation>
    <scope>NUCLEOTIDE SEQUENCE [LARGE SCALE GENOMIC DNA]</scope>
    <source>
        <strain evidence="2">A2C</strain>
    </source>
</reference>
<organism evidence="1 2">
    <name type="scientific">Candidatus Williamhamiltonella defendens</name>
    <dbReference type="NCBI Taxonomy" id="138072"/>
    <lineage>
        <taxon>Bacteria</taxon>
        <taxon>Pseudomonadati</taxon>
        <taxon>Pseudomonadota</taxon>
        <taxon>Gammaproteobacteria</taxon>
        <taxon>Enterobacterales</taxon>
        <taxon>Enterobacteriaceae</taxon>
        <taxon>aphid secondary symbionts</taxon>
        <taxon>Candidatus Williamhamiltonella</taxon>
    </lineage>
</organism>
<reference evidence="2" key="2">
    <citation type="submission" date="2017-11" db="EMBL/GenBank/DDBJ databases">
        <title>PacBio sequencing of new strain of the secondary endosymbiont Candidatus Hamiltonella defensa.</title>
        <authorList>
            <person name="Strand M.R."/>
            <person name="Oliver K."/>
        </authorList>
    </citation>
    <scope>NUCLEOTIDE SEQUENCE [LARGE SCALE GENOMIC DNA]</scope>
    <source>
        <strain evidence="2">A2C</strain>
    </source>
</reference>
<proteinExistence type="predicted"/>
<evidence type="ECO:0000313" key="2">
    <source>
        <dbReference type="Proteomes" id="UP000230008"/>
    </source>
</evidence>
<dbReference type="Proteomes" id="UP000230008">
    <property type="component" value="Chromosome"/>
</dbReference>